<dbReference type="Proteomes" id="UP001311232">
    <property type="component" value="Unassembled WGS sequence"/>
</dbReference>
<name>A0AAV9R3V7_9TELE</name>
<keyword evidence="3" id="KW-1185">Reference proteome</keyword>
<gene>
    <name evidence="2" type="ORF">CRENBAI_011078</name>
</gene>
<reference evidence="2 3" key="1">
    <citation type="submission" date="2021-06" db="EMBL/GenBank/DDBJ databases">
        <authorList>
            <person name="Palmer J.M."/>
        </authorList>
    </citation>
    <scope>NUCLEOTIDE SEQUENCE [LARGE SCALE GENOMIC DNA]</scope>
    <source>
        <strain evidence="2 3">MEX-2019</strain>
        <tissue evidence="2">Muscle</tissue>
    </source>
</reference>
<feature type="region of interest" description="Disordered" evidence="1">
    <location>
        <begin position="1"/>
        <end position="37"/>
    </location>
</feature>
<organism evidence="2 3">
    <name type="scientific">Crenichthys baileyi</name>
    <name type="common">White River springfish</name>
    <dbReference type="NCBI Taxonomy" id="28760"/>
    <lineage>
        <taxon>Eukaryota</taxon>
        <taxon>Metazoa</taxon>
        <taxon>Chordata</taxon>
        <taxon>Craniata</taxon>
        <taxon>Vertebrata</taxon>
        <taxon>Euteleostomi</taxon>
        <taxon>Actinopterygii</taxon>
        <taxon>Neopterygii</taxon>
        <taxon>Teleostei</taxon>
        <taxon>Neoteleostei</taxon>
        <taxon>Acanthomorphata</taxon>
        <taxon>Ovalentaria</taxon>
        <taxon>Atherinomorphae</taxon>
        <taxon>Cyprinodontiformes</taxon>
        <taxon>Goodeidae</taxon>
        <taxon>Crenichthys</taxon>
    </lineage>
</organism>
<comment type="caution">
    <text evidence="2">The sequence shown here is derived from an EMBL/GenBank/DDBJ whole genome shotgun (WGS) entry which is preliminary data.</text>
</comment>
<feature type="compositionally biased region" description="Polar residues" evidence="1">
    <location>
        <begin position="12"/>
        <end position="26"/>
    </location>
</feature>
<protein>
    <submittedName>
        <fullName evidence="2">Uncharacterized protein</fullName>
    </submittedName>
</protein>
<evidence type="ECO:0000313" key="3">
    <source>
        <dbReference type="Proteomes" id="UP001311232"/>
    </source>
</evidence>
<feature type="non-terminal residue" evidence="2">
    <location>
        <position position="58"/>
    </location>
</feature>
<dbReference type="EMBL" id="JAHHUM010002516">
    <property type="protein sequence ID" value="KAK5603285.1"/>
    <property type="molecule type" value="Genomic_DNA"/>
</dbReference>
<proteinExistence type="predicted"/>
<evidence type="ECO:0000256" key="1">
    <source>
        <dbReference type="SAM" id="MobiDB-lite"/>
    </source>
</evidence>
<dbReference type="AlphaFoldDB" id="A0AAV9R3V7"/>
<evidence type="ECO:0000313" key="2">
    <source>
        <dbReference type="EMBL" id="KAK5603285.1"/>
    </source>
</evidence>
<sequence>MQENRDGLRRQLNGQAQSFLSRSSGAGPSLHQGGRKDVSMPAIVGALVGSAGVAGHLP</sequence>
<accession>A0AAV9R3V7</accession>